<evidence type="ECO:0000313" key="1">
    <source>
        <dbReference type="EMBL" id="SHI46328.1"/>
    </source>
</evidence>
<dbReference type="OrthoDB" id="573082at2"/>
<sequence length="112" mass="13529">MNQKFKVQLLEEVNQFLGSLNEKARDKIIYNMRKAQIVNDNELFKKLNDNVWEFRTLHNKTKYRLFAFWDKTKKTETLVISTHGIEKKTAKTPKKEIEKTERIMTQYFEAKK</sequence>
<protein>
    <submittedName>
        <fullName evidence="1">Phage-related protein</fullName>
    </submittedName>
</protein>
<accession>A0A1M6BCN4</accession>
<dbReference type="STRING" id="797419.SAMN05216556_104168"/>
<gene>
    <name evidence="1" type="ORF">SAMN04487908_102165</name>
</gene>
<dbReference type="RefSeq" id="WP_073214551.1">
    <property type="nucleotide sequence ID" value="NZ_FNNS01000004.1"/>
</dbReference>
<organism evidence="1 2">
    <name type="scientific">Aequorivita viscosa</name>
    <dbReference type="NCBI Taxonomy" id="797419"/>
    <lineage>
        <taxon>Bacteria</taxon>
        <taxon>Pseudomonadati</taxon>
        <taxon>Bacteroidota</taxon>
        <taxon>Flavobacteriia</taxon>
        <taxon>Flavobacteriales</taxon>
        <taxon>Flavobacteriaceae</taxon>
        <taxon>Aequorivita</taxon>
    </lineage>
</organism>
<dbReference type="InterPro" id="IPR009241">
    <property type="entry name" value="HigB-like"/>
</dbReference>
<dbReference type="EMBL" id="FQYV01000002">
    <property type="protein sequence ID" value="SHI46328.1"/>
    <property type="molecule type" value="Genomic_DNA"/>
</dbReference>
<dbReference type="Pfam" id="PF05973">
    <property type="entry name" value="Gp49"/>
    <property type="match status" value="1"/>
</dbReference>
<dbReference type="Proteomes" id="UP000184172">
    <property type="component" value="Unassembled WGS sequence"/>
</dbReference>
<name>A0A1M6BCN4_9FLAO</name>
<keyword evidence="2" id="KW-1185">Reference proteome</keyword>
<proteinExistence type="predicted"/>
<reference evidence="2" key="1">
    <citation type="submission" date="2016-11" db="EMBL/GenBank/DDBJ databases">
        <authorList>
            <person name="Varghese N."/>
            <person name="Submissions S."/>
        </authorList>
    </citation>
    <scope>NUCLEOTIDE SEQUENCE [LARGE SCALE GENOMIC DNA]</scope>
    <source>
        <strain evidence="2">DSM 26349</strain>
    </source>
</reference>
<evidence type="ECO:0000313" key="2">
    <source>
        <dbReference type="Proteomes" id="UP000184172"/>
    </source>
</evidence>
<dbReference type="AlphaFoldDB" id="A0A1M6BCN4"/>